<reference evidence="1 2" key="1">
    <citation type="submission" date="2016-03" db="EMBL/GenBank/DDBJ databases">
        <title>Choanephora cucurbitarum.</title>
        <authorList>
            <person name="Min B."/>
            <person name="Park H."/>
            <person name="Park J.-H."/>
            <person name="Shin H.-D."/>
            <person name="Choi I.-G."/>
        </authorList>
    </citation>
    <scope>NUCLEOTIDE SEQUENCE [LARGE SCALE GENOMIC DNA]</scope>
    <source>
        <strain evidence="1 2">KUS-F28377</strain>
    </source>
</reference>
<name>A0A1C7NE51_9FUNG</name>
<keyword evidence="2" id="KW-1185">Reference proteome</keyword>
<proteinExistence type="predicted"/>
<dbReference type="InParanoid" id="A0A1C7NE51"/>
<evidence type="ECO:0000313" key="2">
    <source>
        <dbReference type="Proteomes" id="UP000093000"/>
    </source>
</evidence>
<dbReference type="AlphaFoldDB" id="A0A1C7NE51"/>
<gene>
    <name evidence="1" type="ORF">A0J61_04628</name>
</gene>
<organism evidence="1 2">
    <name type="scientific">Choanephora cucurbitarum</name>
    <dbReference type="NCBI Taxonomy" id="101091"/>
    <lineage>
        <taxon>Eukaryota</taxon>
        <taxon>Fungi</taxon>
        <taxon>Fungi incertae sedis</taxon>
        <taxon>Mucoromycota</taxon>
        <taxon>Mucoromycotina</taxon>
        <taxon>Mucoromycetes</taxon>
        <taxon>Mucorales</taxon>
        <taxon>Mucorineae</taxon>
        <taxon>Choanephoraceae</taxon>
        <taxon>Choanephoroideae</taxon>
        <taxon>Choanephora</taxon>
    </lineage>
</organism>
<accession>A0A1C7NE51</accession>
<dbReference type="Proteomes" id="UP000093000">
    <property type="component" value="Unassembled WGS sequence"/>
</dbReference>
<evidence type="ECO:0000313" key="1">
    <source>
        <dbReference type="EMBL" id="OBZ87328.1"/>
    </source>
</evidence>
<protein>
    <submittedName>
        <fullName evidence="1">Uncharacterized protein</fullName>
    </submittedName>
</protein>
<dbReference type="EMBL" id="LUGH01000230">
    <property type="protein sequence ID" value="OBZ87328.1"/>
    <property type="molecule type" value="Genomic_DNA"/>
</dbReference>
<comment type="caution">
    <text evidence="1">The sequence shown here is derived from an EMBL/GenBank/DDBJ whole genome shotgun (WGS) entry which is preliminary data.</text>
</comment>
<sequence length="84" mass="9472">MHICSNSPPFSKMVTSVECNQYLVWETTKKRKFVPTANNQFRAHGFRDAEINKRATACLQYAFDETPNSTFIATVSSPNKALAL</sequence>